<dbReference type="RefSeq" id="WP_404319120.1">
    <property type="nucleotide sequence ID" value="NZ_JAUIYO010000022.1"/>
</dbReference>
<name>A0ABW8IC96_9BACI</name>
<dbReference type="PANTHER" id="PTHR13696">
    <property type="entry name" value="P-LOOP CONTAINING NUCLEOSIDE TRIPHOSPHATE HYDROLASE"/>
    <property type="match status" value="1"/>
</dbReference>
<dbReference type="PANTHER" id="PTHR13696:SF52">
    <property type="entry name" value="PARA FAMILY PROTEIN CT_582"/>
    <property type="match status" value="1"/>
</dbReference>
<dbReference type="Gene3D" id="3.40.50.300">
    <property type="entry name" value="P-loop containing nucleotide triphosphate hydrolases"/>
    <property type="match status" value="1"/>
</dbReference>
<accession>A0ABW8IC96</accession>
<dbReference type="InterPro" id="IPR027417">
    <property type="entry name" value="P-loop_NTPase"/>
</dbReference>
<dbReference type="SUPFAM" id="SSF52540">
    <property type="entry name" value="P-loop containing nucleoside triphosphate hydrolases"/>
    <property type="match status" value="1"/>
</dbReference>
<reference evidence="2 3" key="1">
    <citation type="submission" date="2023-07" db="EMBL/GenBank/DDBJ databases">
        <title>Bacillus lucianemedeirus sp. nov, a new species isolated from an immunobiological production facility.</title>
        <authorList>
            <person name="Costa L.V."/>
            <person name="Miranda R.V.S.L."/>
            <person name="Brandao M.L.L."/>
            <person name="Reis C.M.F."/>
            <person name="Frazao A.M."/>
            <person name="Cruz F.V."/>
            <person name="Baio P.V.P."/>
            <person name="Veras J.F.C."/>
            <person name="Ramos J.N."/>
            <person name="Vieira V."/>
        </authorList>
    </citation>
    <scope>NUCLEOTIDE SEQUENCE [LARGE SCALE GENOMIC DNA]</scope>
    <source>
        <strain evidence="2 3">B190/17</strain>
    </source>
</reference>
<evidence type="ECO:0000259" key="1">
    <source>
        <dbReference type="Pfam" id="PF13614"/>
    </source>
</evidence>
<dbReference type="InterPro" id="IPR025669">
    <property type="entry name" value="AAA_dom"/>
</dbReference>
<protein>
    <submittedName>
        <fullName evidence="2">AAA family ATPase</fullName>
    </submittedName>
</protein>
<dbReference type="InterPro" id="IPR050678">
    <property type="entry name" value="DNA_Partitioning_ATPase"/>
</dbReference>
<dbReference type="EMBL" id="JAUIYO010000022">
    <property type="protein sequence ID" value="MFK2827133.1"/>
    <property type="molecule type" value="Genomic_DNA"/>
</dbReference>
<dbReference type="CDD" id="cd02042">
    <property type="entry name" value="ParAB_family"/>
    <property type="match status" value="1"/>
</dbReference>
<evidence type="ECO:0000313" key="2">
    <source>
        <dbReference type="EMBL" id="MFK2827133.1"/>
    </source>
</evidence>
<organism evidence="2 3">
    <name type="scientific">Bacillus lumedeiriae</name>
    <dbReference type="NCBI Taxonomy" id="3058829"/>
    <lineage>
        <taxon>Bacteria</taxon>
        <taxon>Bacillati</taxon>
        <taxon>Bacillota</taxon>
        <taxon>Bacilli</taxon>
        <taxon>Bacillales</taxon>
        <taxon>Bacillaceae</taxon>
        <taxon>Bacillus</taxon>
    </lineage>
</organism>
<dbReference type="Pfam" id="PF13614">
    <property type="entry name" value="AAA_31"/>
    <property type="match status" value="1"/>
</dbReference>
<evidence type="ECO:0000313" key="3">
    <source>
        <dbReference type="Proteomes" id="UP001619911"/>
    </source>
</evidence>
<comment type="caution">
    <text evidence="2">The sequence shown here is derived from an EMBL/GenBank/DDBJ whole genome shotgun (WGS) entry which is preliminary data.</text>
</comment>
<keyword evidence="3" id="KW-1185">Reference proteome</keyword>
<proteinExistence type="predicted"/>
<dbReference type="Proteomes" id="UP001619911">
    <property type="component" value="Unassembled WGS sequence"/>
</dbReference>
<feature type="domain" description="AAA" evidence="1">
    <location>
        <begin position="1"/>
        <end position="205"/>
    </location>
</feature>
<sequence length="345" mass="38536">MKTITFFNNKGGVGKTTLAVNIASYLQIEKGLRVLVIDADPQSNSTQMILDIEMWEKIYAPDSLETTLLSYLRPLTLGEASLSLGAIPISGESNRFGVDIIPGHPKLSLLEDKLSSSWKDCSAGDIGGFRVTNWVNVLKNHFADDYDIAIFDVGPSLGALNRSILLNSDYFITPMGCDVFSLMGIENISEWIKSWERIYKTSLSILEENFPDLNHSDYFINNNTSNNFLFAGYSVQQYITKVINGKRRGIAAYEKIKMQIPDALETNLNDFLPDNLTMQECDLGDIPNFFSLVPLAQTSNSPIHQLKKSDGVVGNHYKMIKDYANVMELVCKKILSNIGVEYESN</sequence>
<gene>
    <name evidence="2" type="ORF">QYG89_15970</name>
</gene>